<organism evidence="5 6">
    <name type="scientific">Agaribacter flavus</name>
    <dbReference type="NCBI Taxonomy" id="1902781"/>
    <lineage>
        <taxon>Bacteria</taxon>
        <taxon>Pseudomonadati</taxon>
        <taxon>Pseudomonadota</taxon>
        <taxon>Gammaproteobacteria</taxon>
        <taxon>Alteromonadales</taxon>
        <taxon>Alteromonadaceae</taxon>
        <taxon>Agaribacter</taxon>
    </lineage>
</organism>
<evidence type="ECO:0000256" key="1">
    <source>
        <dbReference type="ARBA" id="ARBA00023015"/>
    </source>
</evidence>
<dbReference type="InterPro" id="IPR028082">
    <property type="entry name" value="Peripla_BP_I"/>
</dbReference>
<evidence type="ECO:0000256" key="3">
    <source>
        <dbReference type="ARBA" id="ARBA00023163"/>
    </source>
</evidence>
<dbReference type="PROSITE" id="PS50932">
    <property type="entry name" value="HTH_LACI_2"/>
    <property type="match status" value="1"/>
</dbReference>
<dbReference type="InterPro" id="IPR000843">
    <property type="entry name" value="HTH_LacI"/>
</dbReference>
<dbReference type="GO" id="GO:0003677">
    <property type="term" value="F:DNA binding"/>
    <property type="evidence" value="ECO:0007669"/>
    <property type="project" value="UniProtKB-KW"/>
</dbReference>
<dbReference type="CDD" id="cd06270">
    <property type="entry name" value="PBP1_GalS-like"/>
    <property type="match status" value="1"/>
</dbReference>
<comment type="caution">
    <text evidence="5">The sequence shown here is derived from an EMBL/GenBank/DDBJ whole genome shotgun (WGS) entry which is preliminary data.</text>
</comment>
<keyword evidence="3" id="KW-0804">Transcription</keyword>
<dbReference type="Pfam" id="PF13377">
    <property type="entry name" value="Peripla_BP_3"/>
    <property type="match status" value="1"/>
</dbReference>
<evidence type="ECO:0000256" key="2">
    <source>
        <dbReference type="ARBA" id="ARBA00023125"/>
    </source>
</evidence>
<evidence type="ECO:0000313" key="5">
    <source>
        <dbReference type="EMBL" id="MFC3120783.1"/>
    </source>
</evidence>
<proteinExistence type="predicted"/>
<dbReference type="EMBL" id="JBHRSW010000005">
    <property type="protein sequence ID" value="MFC3120783.1"/>
    <property type="molecule type" value="Genomic_DNA"/>
</dbReference>
<dbReference type="RefSeq" id="WP_376918911.1">
    <property type="nucleotide sequence ID" value="NZ_JBHRSW010000005.1"/>
</dbReference>
<accession>A0ABV7FKC3</accession>
<dbReference type="Gene3D" id="3.40.50.2300">
    <property type="match status" value="2"/>
</dbReference>
<dbReference type="SUPFAM" id="SSF47413">
    <property type="entry name" value="lambda repressor-like DNA-binding domains"/>
    <property type="match status" value="1"/>
</dbReference>
<dbReference type="Proteomes" id="UP001595478">
    <property type="component" value="Unassembled WGS sequence"/>
</dbReference>
<dbReference type="PANTHER" id="PTHR30146">
    <property type="entry name" value="LACI-RELATED TRANSCRIPTIONAL REPRESSOR"/>
    <property type="match status" value="1"/>
</dbReference>
<evidence type="ECO:0000259" key="4">
    <source>
        <dbReference type="PROSITE" id="PS50932"/>
    </source>
</evidence>
<dbReference type="SUPFAM" id="SSF53822">
    <property type="entry name" value="Periplasmic binding protein-like I"/>
    <property type="match status" value="1"/>
</dbReference>
<keyword evidence="2 5" id="KW-0238">DNA-binding</keyword>
<dbReference type="SMART" id="SM00354">
    <property type="entry name" value="HTH_LACI"/>
    <property type="match status" value="1"/>
</dbReference>
<name>A0ABV7FKC3_9ALTE</name>
<dbReference type="CDD" id="cd01392">
    <property type="entry name" value="HTH_LacI"/>
    <property type="match status" value="1"/>
</dbReference>
<dbReference type="Gene3D" id="1.10.260.40">
    <property type="entry name" value="lambda repressor-like DNA-binding domains"/>
    <property type="match status" value="1"/>
</dbReference>
<evidence type="ECO:0000313" key="6">
    <source>
        <dbReference type="Proteomes" id="UP001595478"/>
    </source>
</evidence>
<keyword evidence="6" id="KW-1185">Reference proteome</keyword>
<keyword evidence="1" id="KW-0805">Transcription regulation</keyword>
<gene>
    <name evidence="5" type="ORF">ACFOHL_04075</name>
</gene>
<reference evidence="6" key="1">
    <citation type="journal article" date="2019" name="Int. J. Syst. Evol. Microbiol.">
        <title>The Global Catalogue of Microorganisms (GCM) 10K type strain sequencing project: providing services to taxonomists for standard genome sequencing and annotation.</title>
        <authorList>
            <consortium name="The Broad Institute Genomics Platform"/>
            <consortium name="The Broad Institute Genome Sequencing Center for Infectious Disease"/>
            <person name="Wu L."/>
            <person name="Ma J."/>
        </authorList>
    </citation>
    <scope>NUCLEOTIDE SEQUENCE [LARGE SCALE GENOMIC DNA]</scope>
    <source>
        <strain evidence="6">KCTC 52473</strain>
    </source>
</reference>
<protein>
    <submittedName>
        <fullName evidence="5">LacI family DNA-binding transcriptional regulator</fullName>
    </submittedName>
</protein>
<sequence length="336" mass="36892">MVRLSDVAEKAGVSAATVSRVVRGEGKVGDKCRAHVKQVIAEMGYRPNINARALASKKNEIIGVITPNVTQAFYGALVTGAENAAQQVNYRVMLNNSHNQIDTELDAISSFRENGSQNIVYHSNVASNEQLINLAKEIQGLVVLNRYIPEIAHRCVWLDNTAGGRLSVKHLIDKGHRKFVFLASNQDLQDPVDRLKGAKGALLEAGIPWLEENVGYIMPSIDNGMKGISQLLERKCEFTAVVAFNDSLAIGAMNRLQDLGVKIPEDVSVIGFDNTDICKACRPQLTTTHYPIAEMAKYATELSLKLTTTDEIDSTKTHLYLPHVYERDSVATRSAC</sequence>
<dbReference type="InterPro" id="IPR046335">
    <property type="entry name" value="LacI/GalR-like_sensor"/>
</dbReference>
<dbReference type="PANTHER" id="PTHR30146:SF109">
    <property type="entry name" value="HTH-TYPE TRANSCRIPTIONAL REGULATOR GALS"/>
    <property type="match status" value="1"/>
</dbReference>
<dbReference type="Pfam" id="PF00356">
    <property type="entry name" value="LacI"/>
    <property type="match status" value="1"/>
</dbReference>
<feature type="domain" description="HTH lacI-type" evidence="4">
    <location>
        <begin position="2"/>
        <end position="56"/>
    </location>
</feature>
<dbReference type="PROSITE" id="PS00356">
    <property type="entry name" value="HTH_LACI_1"/>
    <property type="match status" value="1"/>
</dbReference>
<dbReference type="InterPro" id="IPR010982">
    <property type="entry name" value="Lambda_DNA-bd_dom_sf"/>
</dbReference>